<proteinExistence type="inferred from homology"/>
<feature type="binding site" evidence="2">
    <location>
        <position position="94"/>
    </location>
    <ligand>
        <name>Fe cation</name>
        <dbReference type="ChEBI" id="CHEBI:24875"/>
    </ligand>
</feature>
<dbReference type="RefSeq" id="WP_059138630.1">
    <property type="nucleotide sequence ID" value="NZ_LMBR01000073.1"/>
</dbReference>
<comment type="similarity">
    <text evidence="1 2">Belongs to the polypeptide deformylase family.</text>
</comment>
<keyword evidence="2" id="KW-0408">Iron</keyword>
<accession>A0A101JQ90</accession>
<keyword evidence="2" id="KW-0479">Metal-binding</keyword>
<evidence type="ECO:0000256" key="1">
    <source>
        <dbReference type="ARBA" id="ARBA00010759"/>
    </source>
</evidence>
<gene>
    <name evidence="2" type="primary">def</name>
    <name evidence="3" type="ORF">ASB62_03390</name>
</gene>
<dbReference type="PANTHER" id="PTHR10458:SF22">
    <property type="entry name" value="PEPTIDE DEFORMYLASE"/>
    <property type="match status" value="1"/>
</dbReference>
<comment type="caution">
    <text evidence="3">The sequence shown here is derived from an EMBL/GenBank/DDBJ whole genome shotgun (WGS) entry which is preliminary data.</text>
</comment>
<dbReference type="SUPFAM" id="SSF56420">
    <property type="entry name" value="Peptide deformylase"/>
    <property type="match status" value="1"/>
</dbReference>
<dbReference type="Pfam" id="PF01327">
    <property type="entry name" value="Pep_deformylase"/>
    <property type="match status" value="1"/>
</dbReference>
<sequence length="185" mass="20491">MIVPINIYSDDVLRQQALPLEGVDGEVEELLGNMFETMYSAPGIGLAAPQVGRSLRLLVLDISCMREYSNVKPMVVINPEIVAVKGYRSMEEGCLSLPGLQGDVVRPSSISLKYRDAHFEGQSAEFSGLLARVLQHEIDHLDGRLFVDRLHKKERRKVQKELDALASGRFIASYPVFSSAMVSNA</sequence>
<evidence type="ECO:0000313" key="4">
    <source>
        <dbReference type="Proteomes" id="UP000053937"/>
    </source>
</evidence>
<dbReference type="GO" id="GO:0042586">
    <property type="term" value="F:peptide deformylase activity"/>
    <property type="evidence" value="ECO:0007669"/>
    <property type="project" value="UniProtKB-UniRule"/>
</dbReference>
<evidence type="ECO:0000313" key="3">
    <source>
        <dbReference type="EMBL" id="KUL31183.1"/>
    </source>
</evidence>
<dbReference type="OrthoDB" id="9784988at2"/>
<dbReference type="InterPro" id="IPR023635">
    <property type="entry name" value="Peptide_deformylase"/>
</dbReference>
<comment type="catalytic activity">
    <reaction evidence="2">
        <text>N-terminal N-formyl-L-methionyl-[peptide] + H2O = N-terminal L-methionyl-[peptide] + formate</text>
        <dbReference type="Rhea" id="RHEA:24420"/>
        <dbReference type="Rhea" id="RHEA-COMP:10639"/>
        <dbReference type="Rhea" id="RHEA-COMP:10640"/>
        <dbReference type="ChEBI" id="CHEBI:15377"/>
        <dbReference type="ChEBI" id="CHEBI:15740"/>
        <dbReference type="ChEBI" id="CHEBI:49298"/>
        <dbReference type="ChEBI" id="CHEBI:64731"/>
        <dbReference type="EC" id="3.5.1.88"/>
    </reaction>
</comment>
<dbReference type="GO" id="GO:0006412">
    <property type="term" value="P:translation"/>
    <property type="evidence" value="ECO:0007669"/>
    <property type="project" value="UniProtKB-UniRule"/>
</dbReference>
<dbReference type="InterPro" id="IPR036821">
    <property type="entry name" value="Peptide_deformylase_sf"/>
</dbReference>
<keyword evidence="4" id="KW-1185">Reference proteome</keyword>
<dbReference type="EMBL" id="LMBR01000073">
    <property type="protein sequence ID" value="KUL31183.1"/>
    <property type="molecule type" value="Genomic_DNA"/>
</dbReference>
<feature type="binding site" evidence="2">
    <location>
        <position position="140"/>
    </location>
    <ligand>
        <name>Fe cation</name>
        <dbReference type="ChEBI" id="CHEBI:24875"/>
    </ligand>
</feature>
<name>A0A101JQ90_CHLLI</name>
<dbReference type="PANTHER" id="PTHR10458">
    <property type="entry name" value="PEPTIDE DEFORMYLASE"/>
    <property type="match status" value="1"/>
</dbReference>
<dbReference type="Gene3D" id="3.90.45.10">
    <property type="entry name" value="Peptide deformylase"/>
    <property type="match status" value="1"/>
</dbReference>
<keyword evidence="2 3" id="KW-0378">Hydrolase</keyword>
<dbReference type="HAMAP" id="MF_00163">
    <property type="entry name" value="Pep_deformylase"/>
    <property type="match status" value="1"/>
</dbReference>
<dbReference type="PIRSF" id="PIRSF004749">
    <property type="entry name" value="Pep_def"/>
    <property type="match status" value="1"/>
</dbReference>
<feature type="binding site" evidence="2">
    <location>
        <position position="136"/>
    </location>
    <ligand>
        <name>Fe cation</name>
        <dbReference type="ChEBI" id="CHEBI:24875"/>
    </ligand>
</feature>
<feature type="active site" evidence="2">
    <location>
        <position position="137"/>
    </location>
</feature>
<organism evidence="3 4">
    <name type="scientific">Chlorobium limicola</name>
    <dbReference type="NCBI Taxonomy" id="1092"/>
    <lineage>
        <taxon>Bacteria</taxon>
        <taxon>Pseudomonadati</taxon>
        <taxon>Chlorobiota</taxon>
        <taxon>Chlorobiia</taxon>
        <taxon>Chlorobiales</taxon>
        <taxon>Chlorobiaceae</taxon>
        <taxon>Chlorobium/Pelodictyon group</taxon>
        <taxon>Chlorobium</taxon>
    </lineage>
</organism>
<reference evidence="3 4" key="1">
    <citation type="submission" date="2015-10" db="EMBL/GenBank/DDBJ databases">
        <title>Draft Genome Sequence of Chlorobium limicola strain Frasassi Growing under Artificial Lighting in the Frasassi Cave System.</title>
        <authorList>
            <person name="Mansor M."/>
            <person name="Macalady J."/>
        </authorList>
    </citation>
    <scope>NUCLEOTIDE SEQUENCE [LARGE SCALE GENOMIC DNA]</scope>
    <source>
        <strain evidence="3 4">Frasassi</strain>
    </source>
</reference>
<dbReference type="EC" id="3.5.1.88" evidence="2"/>
<dbReference type="NCBIfam" id="TIGR00079">
    <property type="entry name" value="pept_deformyl"/>
    <property type="match status" value="1"/>
</dbReference>
<dbReference type="PRINTS" id="PR01576">
    <property type="entry name" value="PDEFORMYLASE"/>
</dbReference>
<comment type="function">
    <text evidence="2">Removes the formyl group from the N-terminal Met of newly synthesized proteins. Requires at least a dipeptide for an efficient rate of reaction. N-terminal L-methionine is a prerequisite for activity but the enzyme has broad specificity at other positions.</text>
</comment>
<dbReference type="GO" id="GO:0046872">
    <property type="term" value="F:metal ion binding"/>
    <property type="evidence" value="ECO:0007669"/>
    <property type="project" value="UniProtKB-KW"/>
</dbReference>
<comment type="cofactor">
    <cofactor evidence="2">
        <name>Fe(2+)</name>
        <dbReference type="ChEBI" id="CHEBI:29033"/>
    </cofactor>
    <text evidence="2">Binds 1 Fe(2+) ion.</text>
</comment>
<dbReference type="CDD" id="cd00487">
    <property type="entry name" value="Pep_deformylase"/>
    <property type="match status" value="1"/>
</dbReference>
<dbReference type="Proteomes" id="UP000053937">
    <property type="component" value="Unassembled WGS sequence"/>
</dbReference>
<protein>
    <recommendedName>
        <fullName evidence="2">Peptide deformylase</fullName>
        <shortName evidence="2">PDF</shortName>
        <ecNumber evidence="2">3.5.1.88</ecNumber>
    </recommendedName>
    <alternativeName>
        <fullName evidence="2">Polypeptide deformylase</fullName>
    </alternativeName>
</protein>
<evidence type="ECO:0000256" key="2">
    <source>
        <dbReference type="HAMAP-Rule" id="MF_00163"/>
    </source>
</evidence>
<keyword evidence="2" id="KW-0648">Protein biosynthesis</keyword>
<dbReference type="NCBIfam" id="NF001159">
    <property type="entry name" value="PRK00150.1-3"/>
    <property type="match status" value="1"/>
</dbReference>
<dbReference type="AlphaFoldDB" id="A0A101JQ90"/>